<organism evidence="2 3">
    <name type="scientific">Elysia crispata</name>
    <name type="common">lettuce slug</name>
    <dbReference type="NCBI Taxonomy" id="231223"/>
    <lineage>
        <taxon>Eukaryota</taxon>
        <taxon>Metazoa</taxon>
        <taxon>Spiralia</taxon>
        <taxon>Lophotrochozoa</taxon>
        <taxon>Mollusca</taxon>
        <taxon>Gastropoda</taxon>
        <taxon>Heterobranchia</taxon>
        <taxon>Euthyneura</taxon>
        <taxon>Panpulmonata</taxon>
        <taxon>Sacoglossa</taxon>
        <taxon>Placobranchoidea</taxon>
        <taxon>Plakobranchidae</taxon>
        <taxon>Elysia</taxon>
    </lineage>
</organism>
<reference evidence="2" key="1">
    <citation type="journal article" date="2023" name="G3 (Bethesda)">
        <title>A reference genome for the long-term kleptoplast-retaining sea slug Elysia crispata morphotype clarki.</title>
        <authorList>
            <person name="Eastman K.E."/>
            <person name="Pendleton A.L."/>
            <person name="Shaikh M.A."/>
            <person name="Suttiyut T."/>
            <person name="Ogas R."/>
            <person name="Tomko P."/>
            <person name="Gavelis G."/>
            <person name="Widhalm J.R."/>
            <person name="Wisecaver J.H."/>
        </authorList>
    </citation>
    <scope>NUCLEOTIDE SEQUENCE</scope>
    <source>
        <strain evidence="2">ECLA1</strain>
    </source>
</reference>
<evidence type="ECO:0000256" key="1">
    <source>
        <dbReference type="SAM" id="Phobius"/>
    </source>
</evidence>
<evidence type="ECO:0000313" key="3">
    <source>
        <dbReference type="Proteomes" id="UP001283361"/>
    </source>
</evidence>
<protein>
    <submittedName>
        <fullName evidence="2">Uncharacterized protein</fullName>
    </submittedName>
</protein>
<keyword evidence="1" id="KW-1133">Transmembrane helix</keyword>
<gene>
    <name evidence="2" type="ORF">RRG08_031900</name>
</gene>
<keyword evidence="3" id="KW-1185">Reference proteome</keyword>
<sequence length="184" mass="21114">MRITSVYRQHMRKETRTRTCIKVLEKYSTQQRLRHRPSGKHSTVSGWRLSVLFLGLLNFHIFFFVFMTYLRKKVSENSQSGRSFFHADLSHRSPPLYCRCINKDSSCSRRGLIHRCELDLVLADKSGASCPKGRKLYLLRVTKIQTRASPSGRRVCGQTNCPGNIVRTGSRPKARSSLGLPDLQ</sequence>
<dbReference type="AlphaFoldDB" id="A0AAE1AH02"/>
<proteinExistence type="predicted"/>
<name>A0AAE1AH02_9GAST</name>
<comment type="caution">
    <text evidence="2">The sequence shown here is derived from an EMBL/GenBank/DDBJ whole genome shotgun (WGS) entry which is preliminary data.</text>
</comment>
<keyword evidence="1" id="KW-0812">Transmembrane</keyword>
<dbReference type="EMBL" id="JAWDGP010001847">
    <property type="protein sequence ID" value="KAK3787670.1"/>
    <property type="molecule type" value="Genomic_DNA"/>
</dbReference>
<accession>A0AAE1AH02</accession>
<keyword evidence="1" id="KW-0472">Membrane</keyword>
<evidence type="ECO:0000313" key="2">
    <source>
        <dbReference type="EMBL" id="KAK3787670.1"/>
    </source>
</evidence>
<dbReference type="Proteomes" id="UP001283361">
    <property type="component" value="Unassembled WGS sequence"/>
</dbReference>
<feature type="transmembrane region" description="Helical" evidence="1">
    <location>
        <begin position="47"/>
        <end position="70"/>
    </location>
</feature>